<sequence length="189" mass="22558">MKIVFIGNCQTLSLCYYFQELLKTKITYNIYWLMYGEEFRGHLTGWSIKCKNKILDYNESIRKIKESSIIIYQNISLKKTAFCNTKTLYELKRENCKIIQMSSIFIDMSDFDNSIKNMIERENKNNTTLSVSKILIKFRDKNLLRGKTHPTTFLFMEIMKSLCKMLNIDFFKDEYYYNLLKNTNHMGLA</sequence>
<reference evidence="1" key="1">
    <citation type="journal article" date="2020" name="Nature">
        <title>Giant virus diversity and host interactions through global metagenomics.</title>
        <authorList>
            <person name="Schulz F."/>
            <person name="Roux S."/>
            <person name="Paez-Espino D."/>
            <person name="Jungbluth S."/>
            <person name="Walsh D.A."/>
            <person name="Denef V.J."/>
            <person name="McMahon K.D."/>
            <person name="Konstantinidis K.T."/>
            <person name="Eloe-Fadrosh E.A."/>
            <person name="Kyrpides N.C."/>
            <person name="Woyke T."/>
        </authorList>
    </citation>
    <scope>NUCLEOTIDE SEQUENCE</scope>
    <source>
        <strain evidence="1">GVMAG-S-ERX555997-44</strain>
    </source>
</reference>
<accession>A0A6C0F6R1</accession>
<protein>
    <recommendedName>
        <fullName evidence="2">Polysaccharide biosynthesis enzyme WcbI domain-containing protein</fullName>
    </recommendedName>
</protein>
<dbReference type="Gene3D" id="3.40.50.12080">
    <property type="match status" value="1"/>
</dbReference>
<dbReference type="AlphaFoldDB" id="A0A6C0F6R1"/>
<evidence type="ECO:0000313" key="1">
    <source>
        <dbReference type="EMBL" id="QHT37496.1"/>
    </source>
</evidence>
<evidence type="ECO:0008006" key="2">
    <source>
        <dbReference type="Google" id="ProtNLM"/>
    </source>
</evidence>
<organism evidence="1">
    <name type="scientific">viral metagenome</name>
    <dbReference type="NCBI Taxonomy" id="1070528"/>
    <lineage>
        <taxon>unclassified sequences</taxon>
        <taxon>metagenomes</taxon>
        <taxon>organismal metagenomes</taxon>
    </lineage>
</organism>
<dbReference type="EMBL" id="MN738797">
    <property type="protein sequence ID" value="QHT37496.1"/>
    <property type="molecule type" value="Genomic_DNA"/>
</dbReference>
<proteinExistence type="predicted"/>
<name>A0A6C0F6R1_9ZZZZ</name>